<evidence type="ECO:0000259" key="1">
    <source>
        <dbReference type="Pfam" id="PF09861"/>
    </source>
</evidence>
<gene>
    <name evidence="2" type="ORF">GCM10022204_39310</name>
</gene>
<dbReference type="InterPro" id="IPR043166">
    <property type="entry name" value="LarA-like_C"/>
</dbReference>
<dbReference type="EMBL" id="BAAAYX010000020">
    <property type="protein sequence ID" value="GAA3715826.1"/>
    <property type="molecule type" value="Genomic_DNA"/>
</dbReference>
<proteinExistence type="predicted"/>
<comment type="caution">
    <text evidence="2">The sequence shown here is derived from an EMBL/GenBank/DDBJ whole genome shotgun (WGS) entry which is preliminary data.</text>
</comment>
<dbReference type="Gene3D" id="3.90.226.30">
    <property type="match status" value="1"/>
</dbReference>
<organism evidence="2 3">
    <name type="scientific">Microlunatus aurantiacus</name>
    <dbReference type="NCBI Taxonomy" id="446786"/>
    <lineage>
        <taxon>Bacteria</taxon>
        <taxon>Bacillati</taxon>
        <taxon>Actinomycetota</taxon>
        <taxon>Actinomycetes</taxon>
        <taxon>Propionibacteriales</taxon>
        <taxon>Propionibacteriaceae</taxon>
        <taxon>Microlunatus</taxon>
    </lineage>
</organism>
<dbReference type="Pfam" id="PF09861">
    <property type="entry name" value="Lar_N"/>
    <property type="match status" value="1"/>
</dbReference>
<accession>A0ABP7EAE4</accession>
<feature type="domain" description="LarA-like N-terminal" evidence="1">
    <location>
        <begin position="41"/>
        <end position="210"/>
    </location>
</feature>
<sequence length="511" mass="53916">MVRPGFVLDVDDRTPPVLVASGDTFRLERLPVGARVVYPADSLPAVHADEAIAAALDHPTDSEPLAARLRPGMRLTITFDDNTVPVPGMTAPDLRAAVIEAVLGRAADAGVDDVALIAAIGLNRRQTPAELRTLVGERVFRSFHADGLLTDHDAEDAEELTELGTVGELTVAVNRRVAASDLVVHVHLVTSPTGGGAAAVLTGLGAAATLAGLGAEDADPATAGEAAQLVASSVPLFSVEVVLDANVFPEPFGFLAKREWEWSVKDQARWFGLRRATEAVTSATLRRRVLGRLNAPWHPVGIVGGDPTATAAAGAELVTAQQRVEVSGQADVGIVGVPGRTPYSVDCPTNPVLAAWAGLVRALGAHTGTPLVREGGALIVFHPLGGDFSPLFHPSYVDFFAEVLGATTDPVRISADFEKKFATDPWYAHLYRTSHAFHGLHPVHRWYEIAHATAHLGDVVWVGADRANAERLGFRAASTLADALEIVSSSVGRSPSITYLHTPPQILLDVS</sequence>
<keyword evidence="3" id="KW-1185">Reference proteome</keyword>
<evidence type="ECO:0000313" key="2">
    <source>
        <dbReference type="EMBL" id="GAA3715826.1"/>
    </source>
</evidence>
<dbReference type="InterPro" id="IPR018657">
    <property type="entry name" value="LarA-like_N"/>
</dbReference>
<dbReference type="Proteomes" id="UP001500051">
    <property type="component" value="Unassembled WGS sequence"/>
</dbReference>
<protein>
    <recommendedName>
        <fullName evidence="1">LarA-like N-terminal domain-containing protein</fullName>
    </recommendedName>
</protein>
<dbReference type="RefSeq" id="WP_344814159.1">
    <property type="nucleotide sequence ID" value="NZ_BAAAYX010000020.1"/>
</dbReference>
<name>A0ABP7EAE4_9ACTN</name>
<dbReference type="Gene3D" id="3.40.50.11440">
    <property type="match status" value="1"/>
</dbReference>
<evidence type="ECO:0000313" key="3">
    <source>
        <dbReference type="Proteomes" id="UP001500051"/>
    </source>
</evidence>
<reference evidence="3" key="1">
    <citation type="journal article" date="2019" name="Int. J. Syst. Evol. Microbiol.">
        <title>The Global Catalogue of Microorganisms (GCM) 10K type strain sequencing project: providing services to taxonomists for standard genome sequencing and annotation.</title>
        <authorList>
            <consortium name="The Broad Institute Genomics Platform"/>
            <consortium name="The Broad Institute Genome Sequencing Center for Infectious Disease"/>
            <person name="Wu L."/>
            <person name="Ma J."/>
        </authorList>
    </citation>
    <scope>NUCLEOTIDE SEQUENCE [LARGE SCALE GENOMIC DNA]</scope>
    <source>
        <strain evidence="3">JCM 16548</strain>
    </source>
</reference>